<dbReference type="PANTHER" id="PTHR45431:SF3">
    <property type="entry name" value="RHODANESE-LIKE DOMAIN-CONTAINING PROTEIN 15, CHLOROPLASTIC"/>
    <property type="match status" value="1"/>
</dbReference>
<feature type="domain" description="Rhodanese" evidence="2">
    <location>
        <begin position="14"/>
        <end position="104"/>
    </location>
</feature>
<organism evidence="3 4">
    <name type="scientific">Streptomyces inusitatus</name>
    <dbReference type="NCBI Taxonomy" id="68221"/>
    <lineage>
        <taxon>Bacteria</taxon>
        <taxon>Bacillati</taxon>
        <taxon>Actinomycetota</taxon>
        <taxon>Actinomycetes</taxon>
        <taxon>Kitasatosporales</taxon>
        <taxon>Streptomycetaceae</taxon>
        <taxon>Streptomyces</taxon>
    </lineage>
</organism>
<dbReference type="Proteomes" id="UP000630936">
    <property type="component" value="Unassembled WGS sequence"/>
</dbReference>
<dbReference type="SUPFAM" id="SSF52821">
    <property type="entry name" value="Rhodanese/Cell cycle control phosphatase"/>
    <property type="match status" value="1"/>
</dbReference>
<dbReference type="InterPro" id="IPR001763">
    <property type="entry name" value="Rhodanese-like_dom"/>
</dbReference>
<dbReference type="Gene3D" id="3.40.250.10">
    <property type="entry name" value="Rhodanese-like domain"/>
    <property type="match status" value="1"/>
</dbReference>
<dbReference type="EMBL" id="BMWG01000006">
    <property type="protein sequence ID" value="GGZ31408.1"/>
    <property type="molecule type" value="Genomic_DNA"/>
</dbReference>
<dbReference type="PROSITE" id="PS50206">
    <property type="entry name" value="RHODANESE_3"/>
    <property type="match status" value="1"/>
</dbReference>
<dbReference type="AlphaFoldDB" id="A0A918Q4F6"/>
<dbReference type="InterPro" id="IPR021309">
    <property type="entry name" value="YgaP-like_TM"/>
</dbReference>
<evidence type="ECO:0000313" key="4">
    <source>
        <dbReference type="Proteomes" id="UP000630936"/>
    </source>
</evidence>
<name>A0A918Q4F6_9ACTN</name>
<dbReference type="InterPro" id="IPR052367">
    <property type="entry name" value="Thiosulfate_ST/Rhodanese-like"/>
</dbReference>
<keyword evidence="4" id="KW-1185">Reference proteome</keyword>
<reference evidence="3" key="1">
    <citation type="journal article" date="2014" name="Int. J. Syst. Evol. Microbiol.">
        <title>Complete genome sequence of Corynebacterium casei LMG S-19264T (=DSM 44701T), isolated from a smear-ripened cheese.</title>
        <authorList>
            <consortium name="US DOE Joint Genome Institute (JGI-PGF)"/>
            <person name="Walter F."/>
            <person name="Albersmeier A."/>
            <person name="Kalinowski J."/>
            <person name="Ruckert C."/>
        </authorList>
    </citation>
    <scope>NUCLEOTIDE SEQUENCE</scope>
    <source>
        <strain evidence="3">JCM 4988</strain>
    </source>
</reference>
<keyword evidence="1" id="KW-0472">Membrane</keyword>
<feature type="transmembrane region" description="Helical" evidence="1">
    <location>
        <begin position="143"/>
        <end position="167"/>
    </location>
</feature>
<dbReference type="SMART" id="SM00450">
    <property type="entry name" value="RHOD"/>
    <property type="match status" value="1"/>
</dbReference>
<dbReference type="PANTHER" id="PTHR45431">
    <property type="entry name" value="RHODANESE-LIKE DOMAIN-CONTAINING PROTEIN 15, CHLOROPLASTIC"/>
    <property type="match status" value="1"/>
</dbReference>
<comment type="caution">
    <text evidence="3">The sequence shown here is derived from an EMBL/GenBank/DDBJ whole genome shotgun (WGS) entry which is preliminary data.</text>
</comment>
<keyword evidence="1" id="KW-0812">Transmembrane</keyword>
<accession>A0A918Q4F6</accession>
<dbReference type="Pfam" id="PF00581">
    <property type="entry name" value="Rhodanese"/>
    <property type="match status" value="1"/>
</dbReference>
<proteinExistence type="predicted"/>
<feature type="transmembrane region" description="Helical" evidence="1">
    <location>
        <begin position="119"/>
        <end position="137"/>
    </location>
</feature>
<protein>
    <submittedName>
        <fullName evidence="3">Transporter</fullName>
    </submittedName>
</protein>
<reference evidence="3" key="2">
    <citation type="submission" date="2020-09" db="EMBL/GenBank/DDBJ databases">
        <authorList>
            <person name="Sun Q."/>
            <person name="Ohkuma M."/>
        </authorList>
    </citation>
    <scope>NUCLEOTIDE SEQUENCE</scope>
    <source>
        <strain evidence="3">JCM 4988</strain>
    </source>
</reference>
<evidence type="ECO:0000256" key="1">
    <source>
        <dbReference type="SAM" id="Phobius"/>
    </source>
</evidence>
<sequence length="190" mass="19711">MSTTTLTTDTARTRLHTLTVIDVRTPGEYASGHLPTAHNIPLDALGRALPALREAADRGELLMVCASGARSANACALLARDGVTAATLDGGTTAWAAAGGEIHRPETTGRTVWAMDRQVRFTAGSLVLLGLLLALLVHPAFQLLSAGIAAGLVFSALSNTCAMAALLGKLPHNRPGRADLDTTLANLRRG</sequence>
<dbReference type="Pfam" id="PF11127">
    <property type="entry name" value="YgaP-like_TM"/>
    <property type="match status" value="1"/>
</dbReference>
<evidence type="ECO:0000259" key="2">
    <source>
        <dbReference type="PROSITE" id="PS50206"/>
    </source>
</evidence>
<gene>
    <name evidence="3" type="ORF">GCM10010387_26680</name>
</gene>
<keyword evidence="1" id="KW-1133">Transmembrane helix</keyword>
<evidence type="ECO:0000313" key="3">
    <source>
        <dbReference type="EMBL" id="GGZ31408.1"/>
    </source>
</evidence>
<dbReference type="RefSeq" id="WP_190123239.1">
    <property type="nucleotide sequence ID" value="NZ_BMWG01000006.1"/>
</dbReference>
<dbReference type="CDD" id="cd00158">
    <property type="entry name" value="RHOD"/>
    <property type="match status" value="1"/>
</dbReference>
<dbReference type="InterPro" id="IPR036873">
    <property type="entry name" value="Rhodanese-like_dom_sf"/>
</dbReference>
<dbReference type="Gene3D" id="6.10.140.1340">
    <property type="match status" value="1"/>
</dbReference>